<keyword evidence="7" id="KW-1185">Reference proteome</keyword>
<dbReference type="GO" id="GO:0000981">
    <property type="term" value="F:DNA-binding transcription factor activity, RNA polymerase II-specific"/>
    <property type="evidence" value="ECO:0007669"/>
    <property type="project" value="InterPro"/>
</dbReference>
<name>A0A317WUS5_9EURO</name>
<comment type="caution">
    <text evidence="6">The sequence shown here is derived from an EMBL/GenBank/DDBJ whole genome shotgun (WGS) entry which is preliminary data.</text>
</comment>
<dbReference type="Gene3D" id="4.10.240.10">
    <property type="entry name" value="Zn(2)-C6 fungal-type DNA-binding domain"/>
    <property type="match status" value="1"/>
</dbReference>
<keyword evidence="2" id="KW-0238">DNA-binding</keyword>
<dbReference type="RefSeq" id="XP_025467960.1">
    <property type="nucleotide sequence ID" value="XM_025607547.1"/>
</dbReference>
<evidence type="ECO:0000256" key="4">
    <source>
        <dbReference type="ARBA" id="ARBA00023242"/>
    </source>
</evidence>
<evidence type="ECO:0000256" key="1">
    <source>
        <dbReference type="ARBA" id="ARBA00023015"/>
    </source>
</evidence>
<dbReference type="AlphaFoldDB" id="A0A317WUS5"/>
<sequence>MRMRKGTHSCIACRHRKVRCIFPPDESDVCSHCARRGSAYIPQGVSPELDSGNGVTRQRCQAGSRSFTKSVACATPERRTPSGPARFKDALKHLRKRIAISLDSHREDVPTRGAGAVHGSDCAE</sequence>
<gene>
    <name evidence="6" type="ORF">BO94DRAFT_45274</name>
</gene>
<evidence type="ECO:0000313" key="6">
    <source>
        <dbReference type="EMBL" id="PWY88598.1"/>
    </source>
</evidence>
<keyword evidence="4" id="KW-0539">Nucleus</keyword>
<dbReference type="InterPro" id="IPR036864">
    <property type="entry name" value="Zn2-C6_fun-type_DNA-bd_sf"/>
</dbReference>
<reference evidence="6 7" key="1">
    <citation type="submission" date="2016-12" db="EMBL/GenBank/DDBJ databases">
        <title>The genomes of Aspergillus section Nigri reveals drivers in fungal speciation.</title>
        <authorList>
            <consortium name="DOE Joint Genome Institute"/>
            <person name="Vesth T.C."/>
            <person name="Nybo J."/>
            <person name="Theobald S."/>
            <person name="Brandl J."/>
            <person name="Frisvad J.C."/>
            <person name="Nielsen K.F."/>
            <person name="Lyhne E.K."/>
            <person name="Kogle M.E."/>
            <person name="Kuo A."/>
            <person name="Riley R."/>
            <person name="Clum A."/>
            <person name="Nolan M."/>
            <person name="Lipzen A."/>
            <person name="Salamov A."/>
            <person name="Henrissat B."/>
            <person name="Wiebenga A."/>
            <person name="De Vries R.P."/>
            <person name="Grigoriev I.V."/>
            <person name="Mortensen U.H."/>
            <person name="Andersen M.R."/>
            <person name="Baker S.E."/>
        </authorList>
    </citation>
    <scope>NUCLEOTIDE SEQUENCE [LARGE SCALE GENOMIC DNA]</scope>
    <source>
        <strain evidence="6 7">CBS 115572</strain>
    </source>
</reference>
<evidence type="ECO:0000313" key="7">
    <source>
        <dbReference type="Proteomes" id="UP000246702"/>
    </source>
</evidence>
<dbReference type="SUPFAM" id="SSF57701">
    <property type="entry name" value="Zn2/Cys6 DNA-binding domain"/>
    <property type="match status" value="1"/>
</dbReference>
<accession>A0A317WUS5</accession>
<dbReference type="OrthoDB" id="5392779at2759"/>
<evidence type="ECO:0000256" key="5">
    <source>
        <dbReference type="SAM" id="MobiDB-lite"/>
    </source>
</evidence>
<evidence type="ECO:0000256" key="3">
    <source>
        <dbReference type="ARBA" id="ARBA00023163"/>
    </source>
</evidence>
<dbReference type="GO" id="GO:0003677">
    <property type="term" value="F:DNA binding"/>
    <property type="evidence" value="ECO:0007669"/>
    <property type="project" value="UniProtKB-KW"/>
</dbReference>
<keyword evidence="3" id="KW-0804">Transcription</keyword>
<dbReference type="EMBL" id="MSFK01000012">
    <property type="protein sequence ID" value="PWY88598.1"/>
    <property type="molecule type" value="Genomic_DNA"/>
</dbReference>
<organism evidence="6 7">
    <name type="scientific">Aspergillus sclerotioniger CBS 115572</name>
    <dbReference type="NCBI Taxonomy" id="1450535"/>
    <lineage>
        <taxon>Eukaryota</taxon>
        <taxon>Fungi</taxon>
        <taxon>Dikarya</taxon>
        <taxon>Ascomycota</taxon>
        <taxon>Pezizomycotina</taxon>
        <taxon>Eurotiomycetes</taxon>
        <taxon>Eurotiomycetidae</taxon>
        <taxon>Eurotiales</taxon>
        <taxon>Aspergillaceae</taxon>
        <taxon>Aspergillus</taxon>
        <taxon>Aspergillus subgen. Circumdati</taxon>
    </lineage>
</organism>
<evidence type="ECO:0000256" key="2">
    <source>
        <dbReference type="ARBA" id="ARBA00023125"/>
    </source>
</evidence>
<keyword evidence="1" id="KW-0805">Transcription regulation</keyword>
<dbReference type="STRING" id="1450535.A0A317WUS5"/>
<protein>
    <submittedName>
        <fullName evidence="6">Uncharacterized protein</fullName>
    </submittedName>
</protein>
<dbReference type="GeneID" id="37109690"/>
<dbReference type="Proteomes" id="UP000246702">
    <property type="component" value="Unassembled WGS sequence"/>
</dbReference>
<feature type="region of interest" description="Disordered" evidence="5">
    <location>
        <begin position="103"/>
        <end position="124"/>
    </location>
</feature>
<proteinExistence type="predicted"/>
<dbReference type="GO" id="GO:0008270">
    <property type="term" value="F:zinc ion binding"/>
    <property type="evidence" value="ECO:0007669"/>
    <property type="project" value="InterPro"/>
</dbReference>